<dbReference type="EMBL" id="BART01019338">
    <property type="protein sequence ID" value="GAG84916.1"/>
    <property type="molecule type" value="Genomic_DNA"/>
</dbReference>
<feature type="region of interest" description="Disordered" evidence="1">
    <location>
        <begin position="1"/>
        <end position="21"/>
    </location>
</feature>
<reference evidence="2" key="1">
    <citation type="journal article" date="2014" name="Front. Microbiol.">
        <title>High frequency of phylogenetically diverse reductive dehalogenase-homologous genes in deep subseafloor sedimentary metagenomes.</title>
        <authorList>
            <person name="Kawai M."/>
            <person name="Futagami T."/>
            <person name="Toyoda A."/>
            <person name="Takaki Y."/>
            <person name="Nishi S."/>
            <person name="Hori S."/>
            <person name="Arai W."/>
            <person name="Tsubouchi T."/>
            <person name="Morono Y."/>
            <person name="Uchiyama I."/>
            <person name="Ito T."/>
            <person name="Fujiyama A."/>
            <person name="Inagaki F."/>
            <person name="Takami H."/>
        </authorList>
    </citation>
    <scope>NUCLEOTIDE SEQUENCE</scope>
    <source>
        <strain evidence="2">Expedition CK06-06</strain>
    </source>
</reference>
<gene>
    <name evidence="2" type="ORF">S01H4_36222</name>
</gene>
<comment type="caution">
    <text evidence="2">The sequence shown here is derived from an EMBL/GenBank/DDBJ whole genome shotgun (WGS) entry which is preliminary data.</text>
</comment>
<evidence type="ECO:0000256" key="1">
    <source>
        <dbReference type="SAM" id="MobiDB-lite"/>
    </source>
</evidence>
<evidence type="ECO:0000313" key="2">
    <source>
        <dbReference type="EMBL" id="GAG84916.1"/>
    </source>
</evidence>
<name>X1CL27_9ZZZZ</name>
<accession>X1CL27</accession>
<protein>
    <submittedName>
        <fullName evidence="2">Uncharacterized protein</fullName>
    </submittedName>
</protein>
<proteinExistence type="predicted"/>
<feature type="non-terminal residue" evidence="2">
    <location>
        <position position="1"/>
    </location>
</feature>
<feature type="compositionally biased region" description="Basic and acidic residues" evidence="1">
    <location>
        <begin position="1"/>
        <end position="10"/>
    </location>
</feature>
<sequence>DLTKEERSSDRLSIGGTIQATSGAGNQNRPFLVNPVNSGNIVVVERLFCYNATADATTDSVQIELSTGDGVGNMLFRDRRLTGKPVVQAGASTSATAVLAVPWFFVPSDGLFLNLDIILGEGDLIFARQGTANQVWTCTWFWRERDRLAGE</sequence>
<dbReference type="AlphaFoldDB" id="X1CL27"/>
<organism evidence="2">
    <name type="scientific">marine sediment metagenome</name>
    <dbReference type="NCBI Taxonomy" id="412755"/>
    <lineage>
        <taxon>unclassified sequences</taxon>
        <taxon>metagenomes</taxon>
        <taxon>ecological metagenomes</taxon>
    </lineage>
</organism>